<accession>A0AAN8IQ85</accession>
<name>A0AAN8IQ85_TRICO</name>
<evidence type="ECO:0008006" key="4">
    <source>
        <dbReference type="Google" id="ProtNLM"/>
    </source>
</evidence>
<evidence type="ECO:0000313" key="2">
    <source>
        <dbReference type="EMBL" id="KAK5981796.1"/>
    </source>
</evidence>
<evidence type="ECO:0000256" key="1">
    <source>
        <dbReference type="SAM" id="MobiDB-lite"/>
    </source>
</evidence>
<organism evidence="2 3">
    <name type="scientific">Trichostrongylus colubriformis</name>
    <name type="common">Black scour worm</name>
    <dbReference type="NCBI Taxonomy" id="6319"/>
    <lineage>
        <taxon>Eukaryota</taxon>
        <taxon>Metazoa</taxon>
        <taxon>Ecdysozoa</taxon>
        <taxon>Nematoda</taxon>
        <taxon>Chromadorea</taxon>
        <taxon>Rhabditida</taxon>
        <taxon>Rhabditina</taxon>
        <taxon>Rhabditomorpha</taxon>
        <taxon>Strongyloidea</taxon>
        <taxon>Trichostrongylidae</taxon>
        <taxon>Trichostrongylus</taxon>
    </lineage>
</organism>
<dbReference type="AlphaFoldDB" id="A0AAN8IQ85"/>
<proteinExistence type="predicted"/>
<sequence length="109" mass="12324">MDLLVGRARVRNVRTKEFEDVHTLLDIGADQSFIASNCAEPLGTREDGSIAINNPPVWEQLSDRAIVRNDPGRNRGPSRSSTQLRTGEGLLHNKRRQRTELHHRTKVNC</sequence>
<evidence type="ECO:0000313" key="3">
    <source>
        <dbReference type="Proteomes" id="UP001331761"/>
    </source>
</evidence>
<protein>
    <recommendedName>
        <fullName evidence="4">Peptidase A2 domain-containing protein</fullName>
    </recommendedName>
</protein>
<feature type="region of interest" description="Disordered" evidence="1">
    <location>
        <begin position="66"/>
        <end position="109"/>
    </location>
</feature>
<dbReference type="EMBL" id="WIXE01005883">
    <property type="protein sequence ID" value="KAK5981796.1"/>
    <property type="molecule type" value="Genomic_DNA"/>
</dbReference>
<gene>
    <name evidence="2" type="ORF">GCK32_010755</name>
</gene>
<comment type="caution">
    <text evidence="2">The sequence shown here is derived from an EMBL/GenBank/DDBJ whole genome shotgun (WGS) entry which is preliminary data.</text>
</comment>
<feature type="compositionally biased region" description="Basic residues" evidence="1">
    <location>
        <begin position="92"/>
        <end position="109"/>
    </location>
</feature>
<reference evidence="2 3" key="1">
    <citation type="submission" date="2019-10" db="EMBL/GenBank/DDBJ databases">
        <title>Assembly and Annotation for the nematode Trichostrongylus colubriformis.</title>
        <authorList>
            <person name="Martin J."/>
        </authorList>
    </citation>
    <scope>NUCLEOTIDE SEQUENCE [LARGE SCALE GENOMIC DNA]</scope>
    <source>
        <strain evidence="2">G859</strain>
        <tissue evidence="2">Whole worm</tissue>
    </source>
</reference>
<dbReference type="Proteomes" id="UP001331761">
    <property type="component" value="Unassembled WGS sequence"/>
</dbReference>
<keyword evidence="3" id="KW-1185">Reference proteome</keyword>